<evidence type="ECO:0000313" key="1">
    <source>
        <dbReference type="EMBL" id="PIV86698.1"/>
    </source>
</evidence>
<reference evidence="2" key="1">
    <citation type="submission" date="2017-09" db="EMBL/GenBank/DDBJ databases">
        <title>Depth-based differentiation of microbial function through sediment-hosted aquifers and enrichment of novel symbionts in the deep terrestrial subsurface.</title>
        <authorList>
            <person name="Probst A.J."/>
            <person name="Ladd B."/>
            <person name="Jarett J.K."/>
            <person name="Geller-Mcgrath D.E."/>
            <person name="Sieber C.M.K."/>
            <person name="Emerson J.B."/>
            <person name="Anantharaman K."/>
            <person name="Thomas B.C."/>
            <person name="Malmstrom R."/>
            <person name="Stieglmeier M."/>
            <person name="Klingl A."/>
            <person name="Woyke T."/>
            <person name="Ryan C.M."/>
            <person name="Banfield J.F."/>
        </authorList>
    </citation>
    <scope>NUCLEOTIDE SEQUENCE [LARGE SCALE GENOMIC DNA]</scope>
</reference>
<organism evidence="1 2">
    <name type="scientific">Candidatus Kaiserbacteria bacterium CG17_big_fil_post_rev_8_21_14_2_50_51_7</name>
    <dbReference type="NCBI Taxonomy" id="1974613"/>
    <lineage>
        <taxon>Bacteria</taxon>
        <taxon>Candidatus Kaiseribacteriota</taxon>
    </lineage>
</organism>
<name>A0A2M7FCS9_9BACT</name>
<dbReference type="EMBL" id="PFFD01000187">
    <property type="protein sequence ID" value="PIV86698.1"/>
    <property type="molecule type" value="Genomic_DNA"/>
</dbReference>
<dbReference type="Proteomes" id="UP000228497">
    <property type="component" value="Unassembled WGS sequence"/>
</dbReference>
<keyword evidence="1" id="KW-0946">Virion</keyword>
<evidence type="ECO:0000313" key="2">
    <source>
        <dbReference type="Proteomes" id="UP000228497"/>
    </source>
</evidence>
<dbReference type="AlphaFoldDB" id="A0A2M7FCS9"/>
<protein>
    <submittedName>
        <fullName evidence="1">P22 coat protein</fullName>
    </submittedName>
</protein>
<accession>A0A2M7FCS9</accession>
<comment type="caution">
    <text evidence="1">The sequence shown here is derived from an EMBL/GenBank/DDBJ whole genome shotgun (WGS) entry which is preliminary data.</text>
</comment>
<keyword evidence="1" id="KW-0167">Capsid protein</keyword>
<gene>
    <name evidence="1" type="ORF">COW49_03970</name>
</gene>
<feature type="non-terminal residue" evidence="1">
    <location>
        <position position="77"/>
    </location>
</feature>
<proteinExistence type="predicted"/>
<sequence length="77" mass="8607">MANIFLTPSIIAKEALIVLENNLVFGGLVHRAYDTEYHKVDDTIRIRVPATFESKVWAGSWSAQDISEKSVSVKLDT</sequence>